<gene>
    <name evidence="14" type="ORF">TVAG_101160</name>
</gene>
<sequence>MNDIKSGYRMSSFRVRGAMMIKNKKKSSTALTSPRANGHYNPLNIIGKGAFGVVFCARAPTGDVVAIKKVLIDPRYKNRELDIISTIKHHNCITLRDSFRIQGRKKGEIFLNIVMDYYPMTLYDFTLNYRNQRLYVPILYIKLFSYQLFAGLRYLHKRRIVHRDIKPQNLLVNQETGVLKICDFGSAKIIKPGDKSVSYIASRFYRAPELILDCQVYGPPIDIWASGCVIAEAINSASPLFVSETSNGQINAIIKIFGQPNPEDFADYAHGNSVPTDVQQETTLEKVLPGHTPPDLIDLLKKCFIYNPNERITAEQAMAHPCFNELFHRDIVLPSGKPFPPLDPVL</sequence>
<keyword evidence="15" id="KW-1185">Reference proteome</keyword>
<evidence type="ECO:0000256" key="7">
    <source>
        <dbReference type="ARBA" id="ARBA00022777"/>
    </source>
</evidence>
<dbReference type="Proteomes" id="UP000001542">
    <property type="component" value="Unassembled WGS sequence"/>
</dbReference>
<dbReference type="GO" id="GO:0005634">
    <property type="term" value="C:nucleus"/>
    <property type="evidence" value="ECO:0000318"/>
    <property type="project" value="GO_Central"/>
</dbReference>
<dbReference type="GO" id="GO:0005524">
    <property type="term" value="F:ATP binding"/>
    <property type="evidence" value="ECO:0007669"/>
    <property type="project" value="UniProtKB-UniRule"/>
</dbReference>
<dbReference type="FunFam" id="1.10.510.10:FF:000688">
    <property type="entry name" value="RIM11p Protein kinase"/>
    <property type="match status" value="1"/>
</dbReference>
<accession>A2DJJ8</accession>
<comment type="catalytic activity">
    <reaction evidence="9">
        <text>L-threonyl-[protein] + ATP = O-phospho-L-threonyl-[protein] + ADP + H(+)</text>
        <dbReference type="Rhea" id="RHEA:46608"/>
        <dbReference type="Rhea" id="RHEA-COMP:11060"/>
        <dbReference type="Rhea" id="RHEA-COMP:11605"/>
        <dbReference type="ChEBI" id="CHEBI:15378"/>
        <dbReference type="ChEBI" id="CHEBI:30013"/>
        <dbReference type="ChEBI" id="CHEBI:30616"/>
        <dbReference type="ChEBI" id="CHEBI:61977"/>
        <dbReference type="ChEBI" id="CHEBI:456216"/>
        <dbReference type="EC" id="2.7.11.1"/>
    </reaction>
</comment>
<dbReference type="Gene3D" id="3.30.200.20">
    <property type="entry name" value="Phosphorylase Kinase, domain 1"/>
    <property type="match status" value="1"/>
</dbReference>
<dbReference type="Pfam" id="PF00069">
    <property type="entry name" value="Pkinase"/>
    <property type="match status" value="1"/>
</dbReference>
<comment type="catalytic activity">
    <reaction evidence="10">
        <text>L-seryl-[protein] + ATP = O-phospho-L-seryl-[protein] + ADP + H(+)</text>
        <dbReference type="Rhea" id="RHEA:17989"/>
        <dbReference type="Rhea" id="RHEA-COMP:9863"/>
        <dbReference type="Rhea" id="RHEA-COMP:11604"/>
        <dbReference type="ChEBI" id="CHEBI:15378"/>
        <dbReference type="ChEBI" id="CHEBI:29999"/>
        <dbReference type="ChEBI" id="CHEBI:30616"/>
        <dbReference type="ChEBI" id="CHEBI:83421"/>
        <dbReference type="ChEBI" id="CHEBI:456216"/>
        <dbReference type="EC" id="2.7.11.1"/>
    </reaction>
</comment>
<dbReference type="InterPro" id="IPR011009">
    <property type="entry name" value="Kinase-like_dom_sf"/>
</dbReference>
<keyword evidence="7 14" id="KW-0418">Kinase</keyword>
<dbReference type="CDD" id="cd14137">
    <property type="entry name" value="STKc_GSK3"/>
    <property type="match status" value="1"/>
</dbReference>
<dbReference type="FunFam" id="3.30.200.20:FF:001060">
    <property type="entry name" value="CMGC family protein kinase"/>
    <property type="match status" value="1"/>
</dbReference>
<reference evidence="14" key="2">
    <citation type="journal article" date="2007" name="Science">
        <title>Draft genome sequence of the sexually transmitted pathogen Trichomonas vaginalis.</title>
        <authorList>
            <person name="Carlton J.M."/>
            <person name="Hirt R.P."/>
            <person name="Silva J.C."/>
            <person name="Delcher A.L."/>
            <person name="Schatz M."/>
            <person name="Zhao Q."/>
            <person name="Wortman J.R."/>
            <person name="Bidwell S.L."/>
            <person name="Alsmark U.C.M."/>
            <person name="Besteiro S."/>
            <person name="Sicheritz-Ponten T."/>
            <person name="Noel C.J."/>
            <person name="Dacks J.B."/>
            <person name="Foster P.G."/>
            <person name="Simillion C."/>
            <person name="Van de Peer Y."/>
            <person name="Miranda-Saavedra D."/>
            <person name="Barton G.J."/>
            <person name="Westrop G.D."/>
            <person name="Mueller S."/>
            <person name="Dessi D."/>
            <person name="Fiori P.L."/>
            <person name="Ren Q."/>
            <person name="Paulsen I."/>
            <person name="Zhang H."/>
            <person name="Bastida-Corcuera F.D."/>
            <person name="Simoes-Barbosa A."/>
            <person name="Brown M.T."/>
            <person name="Hayes R.D."/>
            <person name="Mukherjee M."/>
            <person name="Okumura C.Y."/>
            <person name="Schneider R."/>
            <person name="Smith A.J."/>
            <person name="Vanacova S."/>
            <person name="Villalvazo M."/>
            <person name="Haas B.J."/>
            <person name="Pertea M."/>
            <person name="Feldblyum T.V."/>
            <person name="Utterback T.R."/>
            <person name="Shu C.L."/>
            <person name="Osoegawa K."/>
            <person name="de Jong P.J."/>
            <person name="Hrdy I."/>
            <person name="Horvathova L."/>
            <person name="Zubacova Z."/>
            <person name="Dolezal P."/>
            <person name="Malik S.B."/>
            <person name="Logsdon J.M. Jr."/>
            <person name="Henze K."/>
            <person name="Gupta A."/>
            <person name="Wang C.C."/>
            <person name="Dunne R.L."/>
            <person name="Upcroft J.A."/>
            <person name="Upcroft P."/>
            <person name="White O."/>
            <person name="Salzberg S.L."/>
            <person name="Tang P."/>
            <person name="Chiu C.-H."/>
            <person name="Lee Y.-S."/>
            <person name="Embley T.M."/>
            <person name="Coombs G.H."/>
            <person name="Mottram J.C."/>
            <person name="Tachezy J."/>
            <person name="Fraser-Liggett C.M."/>
            <person name="Johnson P.J."/>
        </authorList>
    </citation>
    <scope>NUCLEOTIDE SEQUENCE [LARGE SCALE GENOMIC DNA]</scope>
    <source>
        <strain evidence="14">G3</strain>
    </source>
</reference>
<evidence type="ECO:0000256" key="6">
    <source>
        <dbReference type="ARBA" id="ARBA00022741"/>
    </source>
</evidence>
<evidence type="ECO:0000256" key="3">
    <source>
        <dbReference type="ARBA" id="ARBA00022527"/>
    </source>
</evidence>
<dbReference type="eggNOG" id="KOG0658">
    <property type="taxonomic scope" value="Eukaryota"/>
</dbReference>
<evidence type="ECO:0000256" key="4">
    <source>
        <dbReference type="ARBA" id="ARBA00022553"/>
    </source>
</evidence>
<evidence type="ECO:0000256" key="12">
    <source>
        <dbReference type="RuleBase" id="RU000304"/>
    </source>
</evidence>
<keyword evidence="4" id="KW-0597">Phosphoprotein</keyword>
<dbReference type="PROSITE" id="PS00107">
    <property type="entry name" value="PROTEIN_KINASE_ATP"/>
    <property type="match status" value="1"/>
</dbReference>
<evidence type="ECO:0000256" key="8">
    <source>
        <dbReference type="ARBA" id="ARBA00022840"/>
    </source>
</evidence>
<name>A2DJJ8_TRIV3</name>
<evidence type="ECO:0000313" key="15">
    <source>
        <dbReference type="Proteomes" id="UP000001542"/>
    </source>
</evidence>
<dbReference type="InterPro" id="IPR039192">
    <property type="entry name" value="STKc_GSK3"/>
</dbReference>
<dbReference type="VEuPathDB" id="TrichDB:TVAG_101160"/>
<dbReference type="InterPro" id="IPR050591">
    <property type="entry name" value="GSK-3"/>
</dbReference>
<dbReference type="PROSITE" id="PS50011">
    <property type="entry name" value="PROTEIN_KINASE_DOM"/>
    <property type="match status" value="1"/>
</dbReference>
<dbReference type="PANTHER" id="PTHR24057:SF0">
    <property type="entry name" value="PROTEIN KINASE SHAGGY-RELATED"/>
    <property type="match status" value="1"/>
</dbReference>
<evidence type="ECO:0000256" key="11">
    <source>
        <dbReference type="PROSITE-ProRule" id="PRU10141"/>
    </source>
</evidence>
<dbReference type="EC" id="2.7.11.1" evidence="2"/>
<evidence type="ECO:0000313" key="14">
    <source>
        <dbReference type="EMBL" id="EAY19398.1"/>
    </source>
</evidence>
<evidence type="ECO:0000256" key="2">
    <source>
        <dbReference type="ARBA" id="ARBA00012513"/>
    </source>
</evidence>
<protein>
    <recommendedName>
        <fullName evidence="2">non-specific serine/threonine protein kinase</fullName>
        <ecNumber evidence="2">2.7.11.1</ecNumber>
    </recommendedName>
</protein>
<dbReference type="STRING" id="5722.A2DJJ8"/>
<dbReference type="PANTHER" id="PTHR24057">
    <property type="entry name" value="GLYCOGEN SYNTHASE KINASE-3 ALPHA"/>
    <property type="match status" value="1"/>
</dbReference>
<dbReference type="SMR" id="A2DJJ8"/>
<keyword evidence="5" id="KW-0808">Transferase</keyword>
<dbReference type="GO" id="GO:0004674">
    <property type="term" value="F:protein serine/threonine kinase activity"/>
    <property type="evidence" value="ECO:0000318"/>
    <property type="project" value="GO_Central"/>
</dbReference>
<dbReference type="InParanoid" id="A2DJJ8"/>
<dbReference type="VEuPathDB" id="TrichDB:TVAGG3_1036000"/>
<dbReference type="OrthoDB" id="272141at2759"/>
<evidence type="ECO:0000256" key="5">
    <source>
        <dbReference type="ARBA" id="ARBA00022679"/>
    </source>
</evidence>
<dbReference type="PROSITE" id="PS00108">
    <property type="entry name" value="PROTEIN_KINASE_ST"/>
    <property type="match status" value="1"/>
</dbReference>
<dbReference type="KEGG" id="tva:5464926"/>
<keyword evidence="3 12" id="KW-0723">Serine/threonine-protein kinase</keyword>
<dbReference type="InterPro" id="IPR000719">
    <property type="entry name" value="Prot_kinase_dom"/>
</dbReference>
<evidence type="ECO:0000256" key="9">
    <source>
        <dbReference type="ARBA" id="ARBA00047899"/>
    </source>
</evidence>
<keyword evidence="6 11" id="KW-0547">Nucleotide-binding</keyword>
<keyword evidence="8 11" id="KW-0067">ATP-binding</keyword>
<dbReference type="InterPro" id="IPR017441">
    <property type="entry name" value="Protein_kinase_ATP_BS"/>
</dbReference>
<reference evidence="14" key="1">
    <citation type="submission" date="2006-10" db="EMBL/GenBank/DDBJ databases">
        <authorList>
            <person name="Amadeo P."/>
            <person name="Zhao Q."/>
            <person name="Wortman J."/>
            <person name="Fraser-Liggett C."/>
            <person name="Carlton J."/>
        </authorList>
    </citation>
    <scope>NUCLEOTIDE SEQUENCE</scope>
    <source>
        <strain evidence="14">G3</strain>
    </source>
</reference>
<evidence type="ECO:0000256" key="1">
    <source>
        <dbReference type="ARBA" id="ARBA00005527"/>
    </source>
</evidence>
<dbReference type="SMART" id="SM00220">
    <property type="entry name" value="S_TKc"/>
    <property type="match status" value="1"/>
</dbReference>
<comment type="similarity">
    <text evidence="1">Belongs to the protein kinase superfamily. CMGC Ser/Thr protein kinase family. GSK-3 subfamily.</text>
</comment>
<dbReference type="RefSeq" id="XP_001580384.1">
    <property type="nucleotide sequence ID" value="XM_001580334.1"/>
</dbReference>
<dbReference type="EMBL" id="DS113208">
    <property type="protein sequence ID" value="EAY19398.1"/>
    <property type="molecule type" value="Genomic_DNA"/>
</dbReference>
<proteinExistence type="inferred from homology"/>
<dbReference type="InterPro" id="IPR008271">
    <property type="entry name" value="Ser/Thr_kinase_AS"/>
</dbReference>
<dbReference type="SUPFAM" id="SSF56112">
    <property type="entry name" value="Protein kinase-like (PK-like)"/>
    <property type="match status" value="1"/>
</dbReference>
<dbReference type="OMA" id="CLHAFFD"/>
<feature type="domain" description="Protein kinase" evidence="13">
    <location>
        <begin position="40"/>
        <end position="323"/>
    </location>
</feature>
<dbReference type="Gene3D" id="1.10.510.10">
    <property type="entry name" value="Transferase(Phosphotransferase) domain 1"/>
    <property type="match status" value="1"/>
</dbReference>
<dbReference type="AlphaFoldDB" id="A2DJJ8"/>
<evidence type="ECO:0000259" key="13">
    <source>
        <dbReference type="PROSITE" id="PS50011"/>
    </source>
</evidence>
<evidence type="ECO:0000256" key="10">
    <source>
        <dbReference type="ARBA" id="ARBA00048679"/>
    </source>
</evidence>
<feature type="binding site" evidence="11">
    <location>
        <position position="69"/>
    </location>
    <ligand>
        <name>ATP</name>
        <dbReference type="ChEBI" id="CHEBI:30616"/>
    </ligand>
</feature>
<organism evidence="14 15">
    <name type="scientific">Trichomonas vaginalis (strain ATCC PRA-98 / G3)</name>
    <dbReference type="NCBI Taxonomy" id="412133"/>
    <lineage>
        <taxon>Eukaryota</taxon>
        <taxon>Metamonada</taxon>
        <taxon>Parabasalia</taxon>
        <taxon>Trichomonadida</taxon>
        <taxon>Trichomonadidae</taxon>
        <taxon>Trichomonas</taxon>
    </lineage>
</organism>